<dbReference type="RefSeq" id="WP_146319068.1">
    <property type="nucleotide sequence ID" value="NZ_CP042305.1"/>
</dbReference>
<proteinExistence type="predicted"/>
<dbReference type="InterPro" id="IPR050807">
    <property type="entry name" value="TransReg_Diox_bact_type"/>
</dbReference>
<dbReference type="Proteomes" id="UP000320216">
    <property type="component" value="Chromosome"/>
</dbReference>
<dbReference type="Gene3D" id="1.10.260.40">
    <property type="entry name" value="lambda repressor-like DNA-binding domains"/>
    <property type="match status" value="1"/>
</dbReference>
<dbReference type="AlphaFoldDB" id="A0A5B8M3E5"/>
<evidence type="ECO:0000259" key="4">
    <source>
        <dbReference type="PROSITE" id="PS50943"/>
    </source>
</evidence>
<dbReference type="Pfam" id="PF01381">
    <property type="entry name" value="HTH_3"/>
    <property type="match status" value="1"/>
</dbReference>
<accession>A0A5B8M3E5</accession>
<dbReference type="KEGG" id="huw:FPZ11_05560"/>
<reference evidence="5 6" key="1">
    <citation type="submission" date="2019-07" db="EMBL/GenBank/DDBJ databases">
        <title>Full genome sequence of Humibacter sp. WJ7-1.</title>
        <authorList>
            <person name="Im W.-T."/>
        </authorList>
    </citation>
    <scope>NUCLEOTIDE SEQUENCE [LARGE SCALE GENOMIC DNA]</scope>
    <source>
        <strain evidence="5 6">WJ7-1</strain>
    </source>
</reference>
<evidence type="ECO:0000313" key="6">
    <source>
        <dbReference type="Proteomes" id="UP000320216"/>
    </source>
</evidence>
<protein>
    <submittedName>
        <fullName evidence="5">Helix-turn-helix transcriptional regulator</fullName>
    </submittedName>
</protein>
<dbReference type="GO" id="GO:0003700">
    <property type="term" value="F:DNA-binding transcription factor activity"/>
    <property type="evidence" value="ECO:0007669"/>
    <property type="project" value="TreeGrafter"/>
</dbReference>
<evidence type="ECO:0000256" key="3">
    <source>
        <dbReference type="ARBA" id="ARBA00023163"/>
    </source>
</evidence>
<dbReference type="CDD" id="cd00093">
    <property type="entry name" value="HTH_XRE"/>
    <property type="match status" value="1"/>
</dbReference>
<dbReference type="PROSITE" id="PS50943">
    <property type="entry name" value="HTH_CROC1"/>
    <property type="match status" value="1"/>
</dbReference>
<dbReference type="PANTHER" id="PTHR46797:SF23">
    <property type="entry name" value="HTH-TYPE TRANSCRIPTIONAL REGULATOR SUTR"/>
    <property type="match status" value="1"/>
</dbReference>
<dbReference type="InterPro" id="IPR001387">
    <property type="entry name" value="Cro/C1-type_HTH"/>
</dbReference>
<dbReference type="InterPro" id="IPR010982">
    <property type="entry name" value="Lambda_DNA-bd_dom_sf"/>
</dbReference>
<dbReference type="SMART" id="SM00530">
    <property type="entry name" value="HTH_XRE"/>
    <property type="match status" value="1"/>
</dbReference>
<dbReference type="EMBL" id="CP042305">
    <property type="protein sequence ID" value="QDZ14305.1"/>
    <property type="molecule type" value="Genomic_DNA"/>
</dbReference>
<sequence>MVEPFSHAAGVVGERLRGIRTGLGLSQEEVAHLADIHPTNYGKIERGRANPSLSTIIRIATALDTDAGELVTGLTLSDLPGRHRQYTAKDFIRERERMR</sequence>
<feature type="domain" description="HTH cro/C1-type" evidence="4">
    <location>
        <begin position="16"/>
        <end position="70"/>
    </location>
</feature>
<evidence type="ECO:0000256" key="2">
    <source>
        <dbReference type="ARBA" id="ARBA00023125"/>
    </source>
</evidence>
<dbReference type="PANTHER" id="PTHR46797">
    <property type="entry name" value="HTH-TYPE TRANSCRIPTIONAL REGULATOR"/>
    <property type="match status" value="1"/>
</dbReference>
<keyword evidence="2" id="KW-0238">DNA-binding</keyword>
<evidence type="ECO:0000313" key="5">
    <source>
        <dbReference type="EMBL" id="QDZ14305.1"/>
    </source>
</evidence>
<keyword evidence="6" id="KW-1185">Reference proteome</keyword>
<name>A0A5B8M3E5_9MICO</name>
<keyword evidence="3" id="KW-0804">Transcription</keyword>
<organism evidence="5 6">
    <name type="scientific">Humibacter ginsenosidimutans</name>
    <dbReference type="NCBI Taxonomy" id="2599293"/>
    <lineage>
        <taxon>Bacteria</taxon>
        <taxon>Bacillati</taxon>
        <taxon>Actinomycetota</taxon>
        <taxon>Actinomycetes</taxon>
        <taxon>Micrococcales</taxon>
        <taxon>Microbacteriaceae</taxon>
        <taxon>Humibacter</taxon>
    </lineage>
</organism>
<evidence type="ECO:0000256" key="1">
    <source>
        <dbReference type="ARBA" id="ARBA00023015"/>
    </source>
</evidence>
<dbReference type="SUPFAM" id="SSF47413">
    <property type="entry name" value="lambda repressor-like DNA-binding domains"/>
    <property type="match status" value="1"/>
</dbReference>
<dbReference type="OrthoDB" id="4990661at2"/>
<keyword evidence="1" id="KW-0805">Transcription regulation</keyword>
<gene>
    <name evidence="5" type="ORF">FPZ11_05560</name>
</gene>
<dbReference type="GO" id="GO:0003677">
    <property type="term" value="F:DNA binding"/>
    <property type="evidence" value="ECO:0007669"/>
    <property type="project" value="UniProtKB-KW"/>
</dbReference>
<dbReference type="GO" id="GO:0005829">
    <property type="term" value="C:cytosol"/>
    <property type="evidence" value="ECO:0007669"/>
    <property type="project" value="TreeGrafter"/>
</dbReference>